<name>A0A0E9XX49_ANGAN</name>
<protein>
    <submittedName>
        <fullName evidence="2">Uncharacterized protein</fullName>
    </submittedName>
</protein>
<organism evidence="2">
    <name type="scientific">Anguilla anguilla</name>
    <name type="common">European freshwater eel</name>
    <name type="synonym">Muraena anguilla</name>
    <dbReference type="NCBI Taxonomy" id="7936"/>
    <lineage>
        <taxon>Eukaryota</taxon>
        <taxon>Metazoa</taxon>
        <taxon>Chordata</taxon>
        <taxon>Craniata</taxon>
        <taxon>Vertebrata</taxon>
        <taxon>Euteleostomi</taxon>
        <taxon>Actinopterygii</taxon>
        <taxon>Neopterygii</taxon>
        <taxon>Teleostei</taxon>
        <taxon>Anguilliformes</taxon>
        <taxon>Anguillidae</taxon>
        <taxon>Anguilla</taxon>
    </lineage>
</organism>
<proteinExistence type="predicted"/>
<dbReference type="EMBL" id="GBXM01002314">
    <property type="protein sequence ID" value="JAI06264.1"/>
    <property type="molecule type" value="Transcribed_RNA"/>
</dbReference>
<evidence type="ECO:0000256" key="1">
    <source>
        <dbReference type="SAM" id="MobiDB-lite"/>
    </source>
</evidence>
<reference evidence="2" key="2">
    <citation type="journal article" date="2015" name="Fish Shellfish Immunol.">
        <title>Early steps in the European eel (Anguilla anguilla)-Vibrio vulnificus interaction in the gills: Role of the RtxA13 toxin.</title>
        <authorList>
            <person name="Callol A."/>
            <person name="Pajuelo D."/>
            <person name="Ebbesson L."/>
            <person name="Teles M."/>
            <person name="MacKenzie S."/>
            <person name="Amaro C."/>
        </authorList>
    </citation>
    <scope>NUCLEOTIDE SEQUENCE</scope>
</reference>
<evidence type="ECO:0000313" key="2">
    <source>
        <dbReference type="EMBL" id="JAI06264.1"/>
    </source>
</evidence>
<dbReference type="AlphaFoldDB" id="A0A0E9XX49"/>
<reference evidence="2" key="1">
    <citation type="submission" date="2014-11" db="EMBL/GenBank/DDBJ databases">
        <authorList>
            <person name="Amaro Gonzalez C."/>
        </authorList>
    </citation>
    <scope>NUCLEOTIDE SEQUENCE</scope>
</reference>
<accession>A0A0E9XX49</accession>
<sequence length="74" mass="7912">MAVYVGQDSGSDEHASKNTQQGGIRCQGTLAPTAGSTVSENSQDQQDDSQCNEHCHSNDKLLCVEINVEESLCL</sequence>
<feature type="region of interest" description="Disordered" evidence="1">
    <location>
        <begin position="1"/>
        <end position="51"/>
    </location>
</feature>